<name>A0A068SNN8_NEOGA</name>
<dbReference type="PATRIC" id="fig|1028800.3.peg.531"/>
<dbReference type="Proteomes" id="UP000028181">
    <property type="component" value="Chromosome I"/>
</dbReference>
<dbReference type="PANTHER" id="PTHR42928:SF5">
    <property type="entry name" value="BLR1237 PROTEIN"/>
    <property type="match status" value="1"/>
</dbReference>
<keyword evidence="3" id="KW-0675">Receptor</keyword>
<gene>
    <name evidence="3" type="ORF">RG540_CH05290</name>
</gene>
<dbReference type="eggNOG" id="COG3181">
    <property type="taxonomic scope" value="Bacteria"/>
</dbReference>
<dbReference type="AlphaFoldDB" id="A0A068SNN8"/>
<keyword evidence="4" id="KW-1185">Reference proteome</keyword>
<dbReference type="GeneID" id="24258327"/>
<feature type="chain" id="PRO_5001656032" evidence="2">
    <location>
        <begin position="25"/>
        <end position="326"/>
    </location>
</feature>
<evidence type="ECO:0000256" key="2">
    <source>
        <dbReference type="SAM" id="SignalP"/>
    </source>
</evidence>
<evidence type="ECO:0000256" key="1">
    <source>
        <dbReference type="ARBA" id="ARBA00006987"/>
    </source>
</evidence>
<dbReference type="InterPro" id="IPR042100">
    <property type="entry name" value="Bug_dom1"/>
</dbReference>
<dbReference type="Gene3D" id="3.40.190.10">
    <property type="entry name" value="Periplasmic binding protein-like II"/>
    <property type="match status" value="1"/>
</dbReference>
<protein>
    <submittedName>
        <fullName evidence="3">Extra-cytoplasmic solute receptor</fullName>
    </submittedName>
</protein>
<dbReference type="CDD" id="cd07012">
    <property type="entry name" value="PBP2_Bug_TTT"/>
    <property type="match status" value="1"/>
</dbReference>
<accession>A0A068SNN8</accession>
<dbReference type="HOGENOM" id="CLU_045683_0_1_5"/>
<comment type="similarity">
    <text evidence="1">Belongs to the UPF0065 (bug) family.</text>
</comment>
<dbReference type="InterPro" id="IPR005064">
    <property type="entry name" value="BUG"/>
</dbReference>
<proteinExistence type="inferred from homology"/>
<feature type="signal peptide" evidence="2">
    <location>
        <begin position="1"/>
        <end position="24"/>
    </location>
</feature>
<reference evidence="4" key="1">
    <citation type="journal article" date="2014" name="BMC Genomics">
        <title>Genome sequencing of two Neorhizobium galegae strains reveals a noeT gene responsible for the unusual acetylation of the nodulation factors.</title>
        <authorList>
            <person name="Osterman J."/>
            <person name="Marsh J."/>
            <person name="Laine P.K."/>
            <person name="Zeng Z."/>
            <person name="Alatalo E."/>
            <person name="Sullivan J.T."/>
            <person name="Young J.P."/>
            <person name="Thomas-Oates J."/>
            <person name="Paulin L."/>
            <person name="Lindstrom K."/>
        </authorList>
    </citation>
    <scope>NUCLEOTIDE SEQUENCE [LARGE SCALE GENOMIC DNA]</scope>
    <source>
        <strain evidence="4">HAMBI 540</strain>
    </source>
</reference>
<dbReference type="SUPFAM" id="SSF53850">
    <property type="entry name" value="Periplasmic binding protein-like II"/>
    <property type="match status" value="1"/>
</dbReference>
<evidence type="ECO:0000313" key="4">
    <source>
        <dbReference type="Proteomes" id="UP000028181"/>
    </source>
</evidence>
<dbReference type="KEGG" id="ngg:RG540_CH05290"/>
<dbReference type="Gene3D" id="3.40.190.150">
    <property type="entry name" value="Bordetella uptake gene, domain 1"/>
    <property type="match status" value="1"/>
</dbReference>
<dbReference type="RefSeq" id="WP_051909225.1">
    <property type="nucleotide sequence ID" value="NZ_HG938353.1"/>
</dbReference>
<keyword evidence="2" id="KW-0732">Signal</keyword>
<organism evidence="3 4">
    <name type="scientific">Neorhizobium galegae bv. orientalis str. HAMBI 540</name>
    <dbReference type="NCBI Taxonomy" id="1028800"/>
    <lineage>
        <taxon>Bacteria</taxon>
        <taxon>Pseudomonadati</taxon>
        <taxon>Pseudomonadota</taxon>
        <taxon>Alphaproteobacteria</taxon>
        <taxon>Hyphomicrobiales</taxon>
        <taxon>Rhizobiaceae</taxon>
        <taxon>Rhizobium/Agrobacterium group</taxon>
        <taxon>Neorhizobium</taxon>
    </lineage>
</organism>
<dbReference type="Pfam" id="PF03401">
    <property type="entry name" value="TctC"/>
    <property type="match status" value="1"/>
</dbReference>
<dbReference type="PANTHER" id="PTHR42928">
    <property type="entry name" value="TRICARBOXYLATE-BINDING PROTEIN"/>
    <property type="match status" value="1"/>
</dbReference>
<dbReference type="EMBL" id="HG938353">
    <property type="protein sequence ID" value="CDN46720.1"/>
    <property type="molecule type" value="Genomic_DNA"/>
</dbReference>
<evidence type="ECO:0000313" key="3">
    <source>
        <dbReference type="EMBL" id="CDN46720.1"/>
    </source>
</evidence>
<dbReference type="OrthoDB" id="9780943at2"/>
<sequence length="326" mass="35299">MKKFLAGALALVFSAYVPGGTATAADDNYPSRQITLLAGFPAGSGADVYARFFAKKLEEQLKQTVIVDNKPGGLGSLSVVALKNAKPDGYTMLIGSADQFTAAPYVFNAPPYDPLKDFDYVAPVFSQAFMMLVNAKSPYQKISDLTKAMKEKGAKGSYATSNFPSVILAEMYKANTGVPDTLQVRYKTSADSLNDFASGAIDYMVGDPVFGLARSRDGTLRVLAVSTAKRISSVPDIPTFAEEGVPNVDVRIWWVLAAPKGTPKDILDKMHKVMTQVTTSEEARKFVGTNGGEPMTLDSPKATLDYATMDTKRWEEWAKIGKIEKQ</sequence>
<dbReference type="PIRSF" id="PIRSF017082">
    <property type="entry name" value="YflP"/>
    <property type="match status" value="1"/>
</dbReference>